<organism evidence="1 2">
    <name type="scientific">Penicillium brevicompactum</name>
    <dbReference type="NCBI Taxonomy" id="5074"/>
    <lineage>
        <taxon>Eukaryota</taxon>
        <taxon>Fungi</taxon>
        <taxon>Dikarya</taxon>
        <taxon>Ascomycota</taxon>
        <taxon>Pezizomycotina</taxon>
        <taxon>Eurotiomycetes</taxon>
        <taxon>Eurotiomycetidae</taxon>
        <taxon>Eurotiales</taxon>
        <taxon>Aspergillaceae</taxon>
        <taxon>Penicillium</taxon>
    </lineage>
</organism>
<name>A0A9W9UME6_PENBR</name>
<comment type="caution">
    <text evidence="1">The sequence shown here is derived from an EMBL/GenBank/DDBJ whole genome shotgun (WGS) entry which is preliminary data.</text>
</comment>
<dbReference type="AlphaFoldDB" id="A0A9W9UME6"/>
<sequence>MGTISEYNESEMQGTMPNGMTPENRLFGKYFENVDGCRLLMKQKQAIASGGAVLHALELNPTWSTADLDLFVSSRKLSKQGLLEWHEFLRSEGYSLSKATETAYAGGKVRVTD</sequence>
<dbReference type="Proteomes" id="UP001147695">
    <property type="component" value="Unassembled WGS sequence"/>
</dbReference>
<gene>
    <name evidence="1" type="ORF">N7452_004228</name>
</gene>
<proteinExistence type="predicted"/>
<evidence type="ECO:0000313" key="2">
    <source>
        <dbReference type="Proteomes" id="UP001147695"/>
    </source>
</evidence>
<reference evidence="1" key="2">
    <citation type="journal article" date="2023" name="IMA Fungus">
        <title>Comparative genomic study of the Penicillium genus elucidates a diverse pangenome and 15 lateral gene transfer events.</title>
        <authorList>
            <person name="Petersen C."/>
            <person name="Sorensen T."/>
            <person name="Nielsen M.R."/>
            <person name="Sondergaard T.E."/>
            <person name="Sorensen J.L."/>
            <person name="Fitzpatrick D.A."/>
            <person name="Frisvad J.C."/>
            <person name="Nielsen K.L."/>
        </authorList>
    </citation>
    <scope>NUCLEOTIDE SEQUENCE</scope>
    <source>
        <strain evidence="1">IBT 35673</strain>
    </source>
</reference>
<protein>
    <submittedName>
        <fullName evidence="1">Uncharacterized protein</fullName>
    </submittedName>
</protein>
<dbReference type="EMBL" id="JAPZBQ010000002">
    <property type="protein sequence ID" value="KAJ5346224.1"/>
    <property type="molecule type" value="Genomic_DNA"/>
</dbReference>
<accession>A0A9W9UME6</accession>
<evidence type="ECO:0000313" key="1">
    <source>
        <dbReference type="EMBL" id="KAJ5346224.1"/>
    </source>
</evidence>
<reference evidence="1" key="1">
    <citation type="submission" date="2022-12" db="EMBL/GenBank/DDBJ databases">
        <authorList>
            <person name="Petersen C."/>
        </authorList>
    </citation>
    <scope>NUCLEOTIDE SEQUENCE</scope>
    <source>
        <strain evidence="1">IBT 35673</strain>
    </source>
</reference>